<evidence type="ECO:0000313" key="4">
    <source>
        <dbReference type="Proteomes" id="UP000540556"/>
    </source>
</evidence>
<protein>
    <submittedName>
        <fullName evidence="3">Uncharacterized protein</fullName>
    </submittedName>
</protein>
<dbReference type="RefSeq" id="WP_182948644.1">
    <property type="nucleotide sequence ID" value="NZ_JABEQK010000003.1"/>
</dbReference>
<evidence type="ECO:0000256" key="2">
    <source>
        <dbReference type="SAM" id="SignalP"/>
    </source>
</evidence>
<reference evidence="3 4" key="1">
    <citation type="submission" date="2020-04" db="EMBL/GenBank/DDBJ databases">
        <title>Description of novel Gluconacetobacter.</title>
        <authorList>
            <person name="Sombolestani A."/>
        </authorList>
    </citation>
    <scope>NUCLEOTIDE SEQUENCE [LARGE SCALE GENOMIC DNA]</scope>
    <source>
        <strain evidence="3 4">LMG 27800</strain>
    </source>
</reference>
<name>A0A7W4KCT0_9PROT</name>
<dbReference type="Proteomes" id="UP000540556">
    <property type="component" value="Unassembled WGS sequence"/>
</dbReference>
<feature type="region of interest" description="Disordered" evidence="1">
    <location>
        <begin position="26"/>
        <end position="118"/>
    </location>
</feature>
<dbReference type="AlphaFoldDB" id="A0A7W4KCT0"/>
<sequence>MNKQSTVILVAAGALGIAGATSFLVTSSHQADDQACRQDAPPAAPGTHPPDTAHDRRPEECDHHPHSSGGMAFLTGSGRGDNDDDSRAGRTGGGEGEAESAGHAGFGGSAAGHGGGGE</sequence>
<keyword evidence="2" id="KW-0732">Signal</keyword>
<proteinExistence type="predicted"/>
<feature type="compositionally biased region" description="Basic and acidic residues" evidence="1">
    <location>
        <begin position="51"/>
        <end position="65"/>
    </location>
</feature>
<feature type="chain" id="PRO_5030808326" evidence="2">
    <location>
        <begin position="32"/>
        <end position="118"/>
    </location>
</feature>
<comment type="caution">
    <text evidence="3">The sequence shown here is derived from an EMBL/GenBank/DDBJ whole genome shotgun (WGS) entry which is preliminary data.</text>
</comment>
<evidence type="ECO:0000256" key="1">
    <source>
        <dbReference type="SAM" id="MobiDB-lite"/>
    </source>
</evidence>
<gene>
    <name evidence="3" type="ORF">HLH27_06000</name>
</gene>
<accession>A0A7W4KCT0</accession>
<feature type="compositionally biased region" description="Gly residues" evidence="1">
    <location>
        <begin position="104"/>
        <end position="118"/>
    </location>
</feature>
<evidence type="ECO:0000313" key="3">
    <source>
        <dbReference type="EMBL" id="MBB2204574.1"/>
    </source>
</evidence>
<keyword evidence="4" id="KW-1185">Reference proteome</keyword>
<organism evidence="3 4">
    <name type="scientific">Gluconacetobacter takamatsuzukensis</name>
    <dbReference type="NCBI Taxonomy" id="1286190"/>
    <lineage>
        <taxon>Bacteria</taxon>
        <taxon>Pseudomonadati</taxon>
        <taxon>Pseudomonadota</taxon>
        <taxon>Alphaproteobacteria</taxon>
        <taxon>Acetobacterales</taxon>
        <taxon>Acetobacteraceae</taxon>
        <taxon>Gluconacetobacter</taxon>
    </lineage>
</organism>
<dbReference type="EMBL" id="JABEQK010000003">
    <property type="protein sequence ID" value="MBB2204574.1"/>
    <property type="molecule type" value="Genomic_DNA"/>
</dbReference>
<feature type="signal peptide" evidence="2">
    <location>
        <begin position="1"/>
        <end position="31"/>
    </location>
</feature>